<proteinExistence type="predicted"/>
<comment type="caution">
    <text evidence="1">The sequence shown here is derived from an EMBL/GenBank/DDBJ whole genome shotgun (WGS) entry which is preliminary data.</text>
</comment>
<protein>
    <submittedName>
        <fullName evidence="1">Uncharacterized protein</fullName>
    </submittedName>
</protein>
<gene>
    <name evidence="1" type="ORF">PPENT_87.1.T0920189</name>
</gene>
<name>A0A8S1WFW6_9CILI</name>
<evidence type="ECO:0000313" key="1">
    <source>
        <dbReference type="EMBL" id="CAD8188958.1"/>
    </source>
</evidence>
<reference evidence="1" key="1">
    <citation type="submission" date="2021-01" db="EMBL/GenBank/DDBJ databases">
        <authorList>
            <consortium name="Genoscope - CEA"/>
            <person name="William W."/>
        </authorList>
    </citation>
    <scope>NUCLEOTIDE SEQUENCE</scope>
</reference>
<sequence length="131" mass="15595">MSSEESVMQYILNKVNSLLNNKQQISILQIICQWDQNAINISSIILIQFMFIRNVNQVVFLLSCAYFNFYIFQSIEIEDKLLKLALQNILAGQKVRNLYRFYFKDHVFIQEMTNKCQLYSQGFEIKKQIYS</sequence>
<evidence type="ECO:0000313" key="2">
    <source>
        <dbReference type="Proteomes" id="UP000689195"/>
    </source>
</evidence>
<accession>A0A8S1WFW6</accession>
<dbReference type="AlphaFoldDB" id="A0A8S1WFW6"/>
<keyword evidence="2" id="KW-1185">Reference proteome</keyword>
<organism evidence="1 2">
    <name type="scientific">Paramecium pentaurelia</name>
    <dbReference type="NCBI Taxonomy" id="43138"/>
    <lineage>
        <taxon>Eukaryota</taxon>
        <taxon>Sar</taxon>
        <taxon>Alveolata</taxon>
        <taxon>Ciliophora</taxon>
        <taxon>Intramacronucleata</taxon>
        <taxon>Oligohymenophorea</taxon>
        <taxon>Peniculida</taxon>
        <taxon>Parameciidae</taxon>
        <taxon>Paramecium</taxon>
    </lineage>
</organism>
<dbReference type="EMBL" id="CAJJDO010000092">
    <property type="protein sequence ID" value="CAD8188958.1"/>
    <property type="molecule type" value="Genomic_DNA"/>
</dbReference>
<dbReference type="Proteomes" id="UP000689195">
    <property type="component" value="Unassembled WGS sequence"/>
</dbReference>